<keyword evidence="3" id="KW-0812">Transmembrane</keyword>
<dbReference type="Pfam" id="PF02225">
    <property type="entry name" value="PA"/>
    <property type="match status" value="1"/>
</dbReference>
<organism evidence="7 8">
    <name type="scientific">Zasmidium cellare ATCC 36951</name>
    <dbReference type="NCBI Taxonomy" id="1080233"/>
    <lineage>
        <taxon>Eukaryota</taxon>
        <taxon>Fungi</taxon>
        <taxon>Dikarya</taxon>
        <taxon>Ascomycota</taxon>
        <taxon>Pezizomycotina</taxon>
        <taxon>Dothideomycetes</taxon>
        <taxon>Dothideomycetidae</taxon>
        <taxon>Mycosphaerellales</taxon>
        <taxon>Mycosphaerellaceae</taxon>
        <taxon>Zasmidium</taxon>
    </lineage>
</organism>
<evidence type="ECO:0000256" key="1">
    <source>
        <dbReference type="ARBA" id="ARBA00005634"/>
    </source>
</evidence>
<dbReference type="Gene3D" id="3.50.30.30">
    <property type="match status" value="1"/>
</dbReference>
<accession>A0A6A6CES6</accession>
<evidence type="ECO:0000256" key="2">
    <source>
        <dbReference type="SAM" id="MobiDB-lite"/>
    </source>
</evidence>
<reference evidence="7" key="1">
    <citation type="journal article" date="2020" name="Stud. Mycol.">
        <title>101 Dothideomycetes genomes: a test case for predicting lifestyles and emergence of pathogens.</title>
        <authorList>
            <person name="Haridas S."/>
            <person name="Albert R."/>
            <person name="Binder M."/>
            <person name="Bloem J."/>
            <person name="Labutti K."/>
            <person name="Salamov A."/>
            <person name="Andreopoulos B."/>
            <person name="Baker S."/>
            <person name="Barry K."/>
            <person name="Bills G."/>
            <person name="Bluhm B."/>
            <person name="Cannon C."/>
            <person name="Castanera R."/>
            <person name="Culley D."/>
            <person name="Daum C."/>
            <person name="Ezra D."/>
            <person name="Gonzalez J."/>
            <person name="Henrissat B."/>
            <person name="Kuo A."/>
            <person name="Liang C."/>
            <person name="Lipzen A."/>
            <person name="Lutzoni F."/>
            <person name="Magnuson J."/>
            <person name="Mondo S."/>
            <person name="Nolan M."/>
            <person name="Ohm R."/>
            <person name="Pangilinan J."/>
            <person name="Park H.-J."/>
            <person name="Ramirez L."/>
            <person name="Alfaro M."/>
            <person name="Sun H."/>
            <person name="Tritt A."/>
            <person name="Yoshinaga Y."/>
            <person name="Zwiers L.-H."/>
            <person name="Turgeon B."/>
            <person name="Goodwin S."/>
            <person name="Spatafora J."/>
            <person name="Crous P."/>
            <person name="Grigoriev I."/>
        </authorList>
    </citation>
    <scope>NUCLEOTIDE SEQUENCE</scope>
    <source>
        <strain evidence="7">ATCC 36951</strain>
    </source>
</reference>
<feature type="domain" description="Peptidase M28" evidence="6">
    <location>
        <begin position="515"/>
        <end position="702"/>
    </location>
</feature>
<dbReference type="RefSeq" id="XP_033666606.1">
    <property type="nucleotide sequence ID" value="XM_033817246.1"/>
</dbReference>
<dbReference type="InterPro" id="IPR036757">
    <property type="entry name" value="TFR-like_dimer_dom_sf"/>
</dbReference>
<sequence>MDSADKYGHIPIPTYDEATSLRPSSSQNLRGPHEVSDDAERQGLLPNESRYRPPTVESPRSSQDSDLRLPEVTGEGDEERRQIEELDYLDPSAPDPAQRQSRLYHRARLRSKFSQHLSSLGATLSSIRLPSFRSLYTPVATETSTDPTPPSTDSWLTRTIRRFPTVPEQYRMSAGTAARLCGLLSIAILIYVLFILDVFPGNARFMGTRFDPESVRAYVQDNVDAMRIEDYLAHITGYDHVAGSKGDLYLAEYMKEQWLEEGNLDDVALLSYYVYLNYPTPDGRSVEIVKPESKKWRAILEEEVVDPNRQQTLAWHGNSKNGEVEGHLVYANGGSREDFDWLKKQGVQLNGSIALMRYYSTQGDRALKIKAAEEAGCVGALIYSDPSDDGSAKGAVWPDGPWRPDDSLQRGGVSMMSFLVGDPLTPGYASTLDATRISKDDNVGLTKIPSLPLAWRDAKVLLQALQGHGKQVPKNWVGGSQDFGNEWFSGEEGNDGPVVHLRNLNDENELQQIWNLHGMIEGLEQPKKKIIVGNHRDSWCFGAVDPGSGSAVMMEMVRIFGELRKLGWRPLRTIEFVSWDAEEYNLVGSTEYVEDNLDYLRVNGMAYLNVDVGVYGPDPLFQASGSPVWQPSLLHVLDRTSTPDGNNTLREIWDQKQSQFDGLGAGSDYVAFQDIAGTSSIDFGFGGGDHGFPYHSCHETFDWVKRFGDPDFGWHRTLAQVWALLILEIADRPIVPFDVKSYAEKMKGQYFDELRKFAENKLGKRDIGIDLQPLIDIAEELSSCADEFHRFEDLWTLNVFGSGGLENSHFAMKRIEYNNKVTNFERDLLDIPTGDELKDGGKEKDHGLPGRQQFKHAIFAPKMWDGYGTAYYPFVWDAIERGDKEEAQRAVEKTVGIIRVAIDRLKD</sequence>
<feature type="transmembrane region" description="Helical" evidence="3">
    <location>
        <begin position="180"/>
        <end position="199"/>
    </location>
</feature>
<dbReference type="EMBL" id="ML993599">
    <property type="protein sequence ID" value="KAF2165717.1"/>
    <property type="molecule type" value="Genomic_DNA"/>
</dbReference>
<keyword evidence="3" id="KW-0472">Membrane</keyword>
<dbReference type="Pfam" id="PF04253">
    <property type="entry name" value="TFR_dimer"/>
    <property type="match status" value="1"/>
</dbReference>
<comment type="similarity">
    <text evidence="1">Belongs to the peptidase M28 family. M28B subfamily.</text>
</comment>
<dbReference type="InterPro" id="IPR007484">
    <property type="entry name" value="Peptidase_M28"/>
</dbReference>
<dbReference type="FunFam" id="3.40.630.10:FF:000101">
    <property type="entry name" value="N-acetylated alpha-linked acidic dipeptidase like 1"/>
    <property type="match status" value="1"/>
</dbReference>
<name>A0A6A6CES6_ZASCE</name>
<evidence type="ECO:0000259" key="5">
    <source>
        <dbReference type="Pfam" id="PF04253"/>
    </source>
</evidence>
<dbReference type="Gene3D" id="1.20.930.40">
    <property type="entry name" value="Transferrin receptor-like, dimerisation domain"/>
    <property type="match status" value="1"/>
</dbReference>
<evidence type="ECO:0000313" key="8">
    <source>
        <dbReference type="Proteomes" id="UP000799537"/>
    </source>
</evidence>
<dbReference type="SUPFAM" id="SSF53187">
    <property type="entry name" value="Zn-dependent exopeptidases"/>
    <property type="match status" value="1"/>
</dbReference>
<feature type="domain" description="PA" evidence="4">
    <location>
        <begin position="324"/>
        <end position="391"/>
    </location>
</feature>
<dbReference type="CDD" id="cd08022">
    <property type="entry name" value="M28_PSMA_like"/>
    <property type="match status" value="1"/>
</dbReference>
<dbReference type="PANTHER" id="PTHR10404">
    <property type="entry name" value="N-ACETYLATED-ALPHA-LINKED ACIDIC DIPEPTIDASE"/>
    <property type="match status" value="1"/>
</dbReference>
<dbReference type="InterPro" id="IPR039373">
    <property type="entry name" value="Peptidase_M28B"/>
</dbReference>
<evidence type="ECO:0000256" key="3">
    <source>
        <dbReference type="SAM" id="Phobius"/>
    </source>
</evidence>
<dbReference type="InterPro" id="IPR046450">
    <property type="entry name" value="PA_dom_sf"/>
</dbReference>
<keyword evidence="8" id="KW-1185">Reference proteome</keyword>
<feature type="region of interest" description="Disordered" evidence="2">
    <location>
        <begin position="1"/>
        <end position="99"/>
    </location>
</feature>
<dbReference type="InterPro" id="IPR003137">
    <property type="entry name" value="PA_domain"/>
</dbReference>
<dbReference type="CDD" id="cd02121">
    <property type="entry name" value="PA_GCPII_like"/>
    <property type="match status" value="1"/>
</dbReference>
<protein>
    <submittedName>
        <fullName evidence="7">Uncharacterized protein</fullName>
    </submittedName>
</protein>
<dbReference type="OrthoDB" id="5841748at2759"/>
<dbReference type="Pfam" id="PF04389">
    <property type="entry name" value="Peptidase_M28"/>
    <property type="match status" value="1"/>
</dbReference>
<dbReference type="SUPFAM" id="SSF47672">
    <property type="entry name" value="Transferrin receptor-like dimerisation domain"/>
    <property type="match status" value="1"/>
</dbReference>
<dbReference type="InterPro" id="IPR007365">
    <property type="entry name" value="TFR-like_dimer_dom"/>
</dbReference>
<dbReference type="PANTHER" id="PTHR10404:SF71">
    <property type="entry name" value="CARBOXYPEPTIDASE TRE2, PUTATIVE (AFU_ORTHOLOGUE AFUA_3G10650)-RELATED"/>
    <property type="match status" value="1"/>
</dbReference>
<dbReference type="Gene3D" id="3.40.630.10">
    <property type="entry name" value="Zn peptidases"/>
    <property type="match status" value="1"/>
</dbReference>
<gene>
    <name evidence="7" type="ORF">M409DRAFT_67081</name>
</gene>
<evidence type="ECO:0000259" key="6">
    <source>
        <dbReference type="Pfam" id="PF04389"/>
    </source>
</evidence>
<proteinExistence type="inferred from homology"/>
<dbReference type="Proteomes" id="UP000799537">
    <property type="component" value="Unassembled WGS sequence"/>
</dbReference>
<dbReference type="GeneID" id="54570518"/>
<dbReference type="AlphaFoldDB" id="A0A6A6CES6"/>
<dbReference type="SUPFAM" id="SSF52025">
    <property type="entry name" value="PA domain"/>
    <property type="match status" value="1"/>
</dbReference>
<dbReference type="GO" id="GO:0004180">
    <property type="term" value="F:carboxypeptidase activity"/>
    <property type="evidence" value="ECO:0007669"/>
    <property type="project" value="TreeGrafter"/>
</dbReference>
<feature type="compositionally biased region" description="Basic and acidic residues" evidence="2">
    <location>
        <begin position="31"/>
        <end position="41"/>
    </location>
</feature>
<evidence type="ECO:0000313" key="7">
    <source>
        <dbReference type="EMBL" id="KAF2165717.1"/>
    </source>
</evidence>
<feature type="domain" description="Transferrin receptor-like dimerisation" evidence="5">
    <location>
        <begin position="769"/>
        <end position="906"/>
    </location>
</feature>
<evidence type="ECO:0000259" key="4">
    <source>
        <dbReference type="Pfam" id="PF02225"/>
    </source>
</evidence>
<keyword evidence="3" id="KW-1133">Transmembrane helix</keyword>